<reference evidence="1" key="2">
    <citation type="journal article" date="2015" name="Fish Shellfish Immunol.">
        <title>Early steps in the European eel (Anguilla anguilla)-Vibrio vulnificus interaction in the gills: Role of the RtxA13 toxin.</title>
        <authorList>
            <person name="Callol A."/>
            <person name="Pajuelo D."/>
            <person name="Ebbesson L."/>
            <person name="Teles M."/>
            <person name="MacKenzie S."/>
            <person name="Amaro C."/>
        </authorList>
    </citation>
    <scope>NUCLEOTIDE SEQUENCE</scope>
</reference>
<organism evidence="1">
    <name type="scientific">Anguilla anguilla</name>
    <name type="common">European freshwater eel</name>
    <name type="synonym">Muraena anguilla</name>
    <dbReference type="NCBI Taxonomy" id="7936"/>
    <lineage>
        <taxon>Eukaryota</taxon>
        <taxon>Metazoa</taxon>
        <taxon>Chordata</taxon>
        <taxon>Craniata</taxon>
        <taxon>Vertebrata</taxon>
        <taxon>Euteleostomi</taxon>
        <taxon>Actinopterygii</taxon>
        <taxon>Neopterygii</taxon>
        <taxon>Teleostei</taxon>
        <taxon>Anguilliformes</taxon>
        <taxon>Anguillidae</taxon>
        <taxon>Anguilla</taxon>
    </lineage>
</organism>
<reference evidence="1" key="1">
    <citation type="submission" date="2014-11" db="EMBL/GenBank/DDBJ databases">
        <authorList>
            <person name="Amaro Gonzalez C."/>
        </authorList>
    </citation>
    <scope>NUCLEOTIDE SEQUENCE</scope>
</reference>
<dbReference type="AlphaFoldDB" id="A0A0E9T4J1"/>
<evidence type="ECO:0000313" key="1">
    <source>
        <dbReference type="EMBL" id="JAH48337.1"/>
    </source>
</evidence>
<sequence>MLVNWRISCKVRLKRMKLIILPVFHRHWQCRCEKVEAGVSFSSCSPL</sequence>
<name>A0A0E9T4J1_ANGAN</name>
<proteinExistence type="predicted"/>
<protein>
    <submittedName>
        <fullName evidence="1">Uncharacterized protein</fullName>
    </submittedName>
</protein>
<dbReference type="EMBL" id="GBXM01060240">
    <property type="protein sequence ID" value="JAH48337.1"/>
    <property type="molecule type" value="Transcribed_RNA"/>
</dbReference>
<accession>A0A0E9T4J1</accession>